<dbReference type="GO" id="GO:0071555">
    <property type="term" value="P:cell wall organization"/>
    <property type="evidence" value="ECO:0007669"/>
    <property type="project" value="TreeGrafter"/>
</dbReference>
<feature type="domain" description="Penicillin-binding protein transpeptidase" evidence="3">
    <location>
        <begin position="131"/>
        <end position="428"/>
    </location>
</feature>
<evidence type="ECO:0000313" key="6">
    <source>
        <dbReference type="Proteomes" id="UP000007575"/>
    </source>
</evidence>
<dbReference type="InterPro" id="IPR050515">
    <property type="entry name" value="Beta-lactam/transpept"/>
</dbReference>
<keyword evidence="5" id="KW-0808">Transferase</keyword>
<dbReference type="SUPFAM" id="SSF56519">
    <property type="entry name" value="Penicillin binding protein dimerisation domain"/>
    <property type="match status" value="1"/>
</dbReference>
<protein>
    <submittedName>
        <fullName evidence="5">Peptidoglycan glycosyltransferase</fullName>
    </submittedName>
</protein>
<keyword evidence="6" id="KW-1185">Reference proteome</keyword>
<dbReference type="EMBL" id="CP002191">
    <property type="protein sequence ID" value="AFD26081.1"/>
    <property type="molecule type" value="Genomic_DNA"/>
</dbReference>
<dbReference type="eggNOG" id="COG0768">
    <property type="taxonomic scope" value="Bacteria"/>
</dbReference>
<dbReference type="SUPFAM" id="SSF56601">
    <property type="entry name" value="beta-lactamase/transpeptidase-like"/>
    <property type="match status" value="1"/>
</dbReference>
<dbReference type="AlphaFoldDB" id="H8GYN4"/>
<dbReference type="InterPro" id="IPR054120">
    <property type="entry name" value="PBPA_dimer"/>
</dbReference>
<dbReference type="InterPro" id="IPR001460">
    <property type="entry name" value="PCN-bd_Tpept"/>
</dbReference>
<dbReference type="Pfam" id="PF00905">
    <property type="entry name" value="Transpeptidase"/>
    <property type="match status" value="1"/>
</dbReference>
<dbReference type="GO" id="GO:0005886">
    <property type="term" value="C:plasma membrane"/>
    <property type="evidence" value="ECO:0007669"/>
    <property type="project" value="TreeGrafter"/>
</dbReference>
<dbReference type="GO" id="GO:0016740">
    <property type="term" value="F:transferase activity"/>
    <property type="evidence" value="ECO:0007669"/>
    <property type="project" value="UniProtKB-KW"/>
</dbReference>
<evidence type="ECO:0000259" key="4">
    <source>
        <dbReference type="Pfam" id="PF21922"/>
    </source>
</evidence>
<name>H8GYN4_DEIGI</name>
<evidence type="ECO:0000256" key="1">
    <source>
        <dbReference type="ARBA" id="ARBA00004370"/>
    </source>
</evidence>
<dbReference type="InterPro" id="IPR012338">
    <property type="entry name" value="Beta-lactam/transpept-like"/>
</dbReference>
<keyword evidence="2" id="KW-0472">Membrane</keyword>
<dbReference type="KEGG" id="dgo:DGo_CA2154"/>
<dbReference type="PANTHER" id="PTHR30627:SF1">
    <property type="entry name" value="PEPTIDOGLYCAN D,D-TRANSPEPTIDASE FTSI"/>
    <property type="match status" value="1"/>
</dbReference>
<accession>H8GYN4</accession>
<dbReference type="RefSeq" id="WP_014685564.1">
    <property type="nucleotide sequence ID" value="NC_017790.1"/>
</dbReference>
<reference evidence="5 6" key="1">
    <citation type="journal article" date="2012" name="PLoS ONE">
        <title>Genome sequence and transcriptome analysis of the radioresistant bacterium Deinococcus gobiensis: insights into the extreme environmental adaptations.</title>
        <authorList>
            <person name="Yuan M."/>
            <person name="Chen M."/>
            <person name="Zhang W."/>
            <person name="Lu W."/>
            <person name="Wang J."/>
            <person name="Yang M."/>
            <person name="Zhao P."/>
            <person name="Tang R."/>
            <person name="Li X."/>
            <person name="Hao Y."/>
            <person name="Zhou Z."/>
            <person name="Zhan Y."/>
            <person name="Yu H."/>
            <person name="Teng C."/>
            <person name="Yan Y."/>
            <person name="Ping S."/>
            <person name="Wang Y."/>
            <person name="Lin M."/>
        </authorList>
    </citation>
    <scope>NUCLEOTIDE SEQUENCE [LARGE SCALE GENOMIC DNA]</scope>
    <source>
        <strain evidence="5 6">I-0</strain>
    </source>
</reference>
<dbReference type="GO" id="GO:0008658">
    <property type="term" value="F:penicillin binding"/>
    <property type="evidence" value="ECO:0007669"/>
    <property type="project" value="InterPro"/>
</dbReference>
<gene>
    <name evidence="5" type="primary">ftsI</name>
    <name evidence="5" type="ordered locus">DGo_CA2154</name>
</gene>
<dbReference type="OrthoDB" id="9770103at2"/>
<dbReference type="Proteomes" id="UP000007575">
    <property type="component" value="Chromosome"/>
</dbReference>
<dbReference type="HOGENOM" id="CLU_009289_6_2_0"/>
<dbReference type="InterPro" id="IPR036138">
    <property type="entry name" value="PBP_dimer_sf"/>
</dbReference>
<proteinExistence type="predicted"/>
<dbReference type="Pfam" id="PF21922">
    <property type="entry name" value="PBP_dimer_2"/>
    <property type="match status" value="1"/>
</dbReference>
<feature type="domain" description="Penicillin binding protein A dimerisation" evidence="4">
    <location>
        <begin position="46"/>
        <end position="104"/>
    </location>
</feature>
<evidence type="ECO:0000313" key="5">
    <source>
        <dbReference type="EMBL" id="AFD26081.1"/>
    </source>
</evidence>
<dbReference type="Gene3D" id="3.40.710.10">
    <property type="entry name" value="DD-peptidase/beta-lactamase superfamily"/>
    <property type="match status" value="1"/>
</dbReference>
<dbReference type="STRING" id="745776.DGo_CA2154"/>
<dbReference type="Gene3D" id="3.30.450.330">
    <property type="match status" value="1"/>
</dbReference>
<dbReference type="Gene3D" id="3.90.1310.10">
    <property type="entry name" value="Penicillin-binding protein 2a (Domain 2)"/>
    <property type="match status" value="1"/>
</dbReference>
<comment type="subcellular location">
    <subcellularLocation>
        <location evidence="1">Membrane</location>
    </subcellularLocation>
</comment>
<evidence type="ECO:0000256" key="2">
    <source>
        <dbReference type="ARBA" id="ARBA00023136"/>
    </source>
</evidence>
<evidence type="ECO:0000259" key="3">
    <source>
        <dbReference type="Pfam" id="PF00905"/>
    </source>
</evidence>
<sequence length="451" mass="48357">MEVKIRNRSRMMQLLALFMFASLVWAYAQLEWGMPQGAGRTSPTPRGAILAADGSVLARTVGKNRIYPQGTLAGQIIGMMGDSSGLEGLEAAYNRDLESGQALKLTIDPRTQANAEAALAEGVKSHQGEYGSVVVIETRTGRVLAAASYPPFDPNSWRDYSAETRRNRPFLDVFEPGSTVKGLVVAAALNENLTTPSTVYDTPMRRHVGGRWGSTIGDAVQHPATLTTKQVLRYSSNVGMSHIVEHFPAEKLRNYLTNYGFGQDVQLPTVSAATGRLQPLRKWDDLVRATNAFGQGMSSTTLQLAAAYNTLANDGMYLSPRLVEGAGVGERREVIGPGTAREIRSLLESVVSEGIKHQAGIEGYALAGKTGTAQVVVDGKYSATVYDSTFAGFFPADAPRVTVAVMVHGAKVNYHGSMLAAPIYKQIASGLISEWGTAPKLEAPKPEPATP</sequence>
<organism evidence="5 6">
    <name type="scientific">Deinococcus gobiensis (strain DSM 21396 / JCM 16679 / CGMCC 1.7299 / I-0)</name>
    <dbReference type="NCBI Taxonomy" id="745776"/>
    <lineage>
        <taxon>Bacteria</taxon>
        <taxon>Thermotogati</taxon>
        <taxon>Deinococcota</taxon>
        <taxon>Deinococci</taxon>
        <taxon>Deinococcales</taxon>
        <taxon>Deinococcaceae</taxon>
        <taxon>Deinococcus</taxon>
    </lineage>
</organism>
<dbReference type="PATRIC" id="fig|745776.4.peg.2211"/>
<dbReference type="PANTHER" id="PTHR30627">
    <property type="entry name" value="PEPTIDOGLYCAN D,D-TRANSPEPTIDASE"/>
    <property type="match status" value="1"/>
</dbReference>